<evidence type="ECO:0000256" key="4">
    <source>
        <dbReference type="SAM" id="Phobius"/>
    </source>
</evidence>
<gene>
    <name evidence="5" type="ORF">WBAF_0648</name>
</gene>
<feature type="transmembrane region" description="Helical" evidence="4">
    <location>
        <begin position="662"/>
        <end position="683"/>
    </location>
</feature>
<proteinExistence type="predicted"/>
<dbReference type="InterPro" id="IPR002110">
    <property type="entry name" value="Ankyrin_rpt"/>
</dbReference>
<keyword evidence="1" id="KW-0677">Repeat</keyword>
<dbReference type="PROSITE" id="PS50297">
    <property type="entry name" value="ANK_REP_REGION"/>
    <property type="match status" value="1"/>
</dbReference>
<dbReference type="Pfam" id="PF12796">
    <property type="entry name" value="Ank_2"/>
    <property type="match status" value="1"/>
</dbReference>
<dbReference type="SMART" id="SM00248">
    <property type="entry name" value="ANK"/>
    <property type="match status" value="4"/>
</dbReference>
<dbReference type="InterPro" id="IPR036770">
    <property type="entry name" value="Ankyrin_rpt-contain_sf"/>
</dbReference>
<dbReference type="Gene3D" id="1.25.40.20">
    <property type="entry name" value="Ankyrin repeat-containing domain"/>
    <property type="match status" value="1"/>
</dbReference>
<accession>A0A3B0J0R6</accession>
<dbReference type="PANTHER" id="PTHR24126">
    <property type="entry name" value="ANKYRIN REPEAT, PH AND SEC7 DOMAIN CONTAINING PROTEIN SECG-RELATED"/>
    <property type="match status" value="1"/>
</dbReference>
<dbReference type="PROSITE" id="PS50088">
    <property type="entry name" value="ANK_REPEAT"/>
    <property type="match status" value="1"/>
</dbReference>
<feature type="transmembrane region" description="Helical" evidence="4">
    <location>
        <begin position="689"/>
        <end position="709"/>
    </location>
</feature>
<keyword evidence="4" id="KW-0472">Membrane</keyword>
<evidence type="ECO:0000256" key="2">
    <source>
        <dbReference type="ARBA" id="ARBA00023043"/>
    </source>
</evidence>
<keyword evidence="4" id="KW-1133">Transmembrane helix</keyword>
<dbReference type="AlphaFoldDB" id="A0A3B0J0R6"/>
<feature type="repeat" description="ANK" evidence="3">
    <location>
        <begin position="535"/>
        <end position="567"/>
    </location>
</feature>
<name>A0A3B0J0R6_9RICK</name>
<dbReference type="EMBL" id="OUNF01000178">
    <property type="protein sequence ID" value="SPP33996.1"/>
    <property type="molecule type" value="Genomic_DNA"/>
</dbReference>
<sequence length="729" mass="82189">MNIEVGKKLYRSIKLHNIIDTFNEYKKSGMEVKEEEVSKFIKDKYGIVDYINPEYSHKNLLYNIELTRSICTLSAIQDKYKKSIERNYPGDKKLHEYIFKTYPKLTAFCEKDLNLSYFQGTFEIIGENDKRDKNLLLLNIVKAGFVPVTFSKELGIGIDAPRLSSAATMITSPSDISNPIFLLQLMGRIGRDVTTRGLCYFDLFTATKNFLNLSDFVNLSGKDLNKKLLDSHQKYTTDMSYIIEAKSRALSDFIIKMINQSNSEARIGSYIGGVEKYIEEELKDINVNYGFNKEISMKLFTKILKSAYSELKDFHTHTVITENGISDVIRVLEFQDANIEVNRINVHNRVPPLVSWAQKIVKIQPICNNQLLNADSKSDDPIFIESNADDKHKKIIEDIEPYRYKPRDIKAKKLSSAKKESVHAERLFIKESSRIGAAEKAIDGLESGKTTIEEAIDEIKKLNINYANPYKGGESIIHLGFQYLEILDFFIKNGFNVNDKRFNLIISFCQKKEAKLEVLNGLIKRGASVDIKDEHGNTPLHLACKNGNIELVKFLIASKVNLISENKEGHTPLYFAAQNIDLSCAKFLIECLLEADRNREMPPLLSEDRELLEHWNSYVIKKPTTSNLQAKETKLVVDENTSDTSHTTTIYSSATQKSNRKYIASGCMSVAGAALSLAIIYFAAPTTPIITASIIVLAAAMLGGLVGYVGSKLSDVFCEPKHGQSIKSA</sequence>
<keyword evidence="2 3" id="KW-0040">ANK repeat</keyword>
<keyword evidence="4" id="KW-0812">Transmembrane</keyword>
<protein>
    <submittedName>
        <fullName evidence="5">Uncharacterized protein</fullName>
    </submittedName>
</protein>
<reference evidence="5" key="1">
    <citation type="submission" date="2018-04" db="EMBL/GenBank/DDBJ databases">
        <authorList>
            <person name="Go L.Y."/>
            <person name="Mitchell J.A."/>
        </authorList>
    </citation>
    <scope>NUCLEOTIDE SEQUENCE</scope>
    <source>
        <strain evidence="5">WBAF</strain>
    </source>
</reference>
<organism evidence="5">
    <name type="scientific">Wolbachia endosymbiont of Aleurodicus floccissimus</name>
    <dbReference type="NCBI Taxonomy" id="2152762"/>
    <lineage>
        <taxon>Bacteria</taxon>
        <taxon>Pseudomonadati</taxon>
        <taxon>Pseudomonadota</taxon>
        <taxon>Alphaproteobacteria</taxon>
        <taxon>Rickettsiales</taxon>
        <taxon>Anaplasmataceae</taxon>
        <taxon>Wolbachieae</taxon>
        <taxon>Wolbachia</taxon>
    </lineage>
</organism>
<dbReference type="PANTHER" id="PTHR24126:SF14">
    <property type="entry name" value="ANK_REP_REGION DOMAIN-CONTAINING PROTEIN"/>
    <property type="match status" value="1"/>
</dbReference>
<evidence type="ECO:0000256" key="1">
    <source>
        <dbReference type="ARBA" id="ARBA00022737"/>
    </source>
</evidence>
<evidence type="ECO:0000256" key="3">
    <source>
        <dbReference type="PROSITE-ProRule" id="PRU00023"/>
    </source>
</evidence>
<evidence type="ECO:0000313" key="5">
    <source>
        <dbReference type="EMBL" id="SPP33996.1"/>
    </source>
</evidence>
<dbReference type="SUPFAM" id="SSF48403">
    <property type="entry name" value="Ankyrin repeat"/>
    <property type="match status" value="1"/>
</dbReference>